<accession>A0A915L1V7</accession>
<organism evidence="2 3">
    <name type="scientific">Romanomermis culicivorax</name>
    <name type="common">Nematode worm</name>
    <dbReference type="NCBI Taxonomy" id="13658"/>
    <lineage>
        <taxon>Eukaryota</taxon>
        <taxon>Metazoa</taxon>
        <taxon>Ecdysozoa</taxon>
        <taxon>Nematoda</taxon>
        <taxon>Enoplea</taxon>
        <taxon>Dorylaimia</taxon>
        <taxon>Mermithida</taxon>
        <taxon>Mermithoidea</taxon>
        <taxon>Mermithidae</taxon>
        <taxon>Romanomermis</taxon>
    </lineage>
</organism>
<reference evidence="3" key="1">
    <citation type="submission" date="2022-11" db="UniProtKB">
        <authorList>
            <consortium name="WormBaseParasite"/>
        </authorList>
    </citation>
    <scope>IDENTIFICATION</scope>
</reference>
<feature type="region of interest" description="Disordered" evidence="1">
    <location>
        <begin position="36"/>
        <end position="97"/>
    </location>
</feature>
<keyword evidence="2" id="KW-1185">Reference proteome</keyword>
<evidence type="ECO:0000256" key="1">
    <source>
        <dbReference type="SAM" id="MobiDB-lite"/>
    </source>
</evidence>
<name>A0A915L1V7_ROMCU</name>
<feature type="compositionally biased region" description="Basic and acidic residues" evidence="1">
    <location>
        <begin position="78"/>
        <end position="88"/>
    </location>
</feature>
<sequence length="139" mass="16134">MPDIYIPNETLHETEPAQVFGRLPIQVKPKALSTDTLYNNKFSHTARREEELPRPAPQRRQPSAANHFGFSDYSPDDYYDHPQPRYEMPRTTPCEEDSRIKTIVDNMHPLIIDGAATNKHLLLFFIHLENEFGYDASNH</sequence>
<proteinExistence type="predicted"/>
<dbReference type="Proteomes" id="UP000887565">
    <property type="component" value="Unplaced"/>
</dbReference>
<evidence type="ECO:0000313" key="3">
    <source>
        <dbReference type="WBParaSite" id="nRc.2.0.1.t45053-RA"/>
    </source>
</evidence>
<evidence type="ECO:0000313" key="2">
    <source>
        <dbReference type="Proteomes" id="UP000887565"/>
    </source>
</evidence>
<protein>
    <submittedName>
        <fullName evidence="3">Uncharacterized protein</fullName>
    </submittedName>
</protein>
<dbReference type="WBParaSite" id="nRc.2.0.1.t45053-RA">
    <property type="protein sequence ID" value="nRc.2.0.1.t45053-RA"/>
    <property type="gene ID" value="nRc.2.0.1.g45053"/>
</dbReference>
<dbReference type="AlphaFoldDB" id="A0A915L1V7"/>